<dbReference type="GO" id="GO:0051539">
    <property type="term" value="F:4 iron, 4 sulfur cluster binding"/>
    <property type="evidence" value="ECO:0007669"/>
    <property type="project" value="UniProtKB-KW"/>
</dbReference>
<dbReference type="PROSITE" id="PS50109">
    <property type="entry name" value="HIS_KIN"/>
    <property type="match status" value="1"/>
</dbReference>
<evidence type="ECO:0000313" key="18">
    <source>
        <dbReference type="EMBL" id="BEH03248.1"/>
    </source>
</evidence>
<evidence type="ECO:0000313" key="19">
    <source>
        <dbReference type="Proteomes" id="UP001431656"/>
    </source>
</evidence>
<keyword evidence="16" id="KW-1133">Transmembrane helix</keyword>
<dbReference type="InterPro" id="IPR036890">
    <property type="entry name" value="HATPase_C_sf"/>
</dbReference>
<evidence type="ECO:0000256" key="12">
    <source>
        <dbReference type="ARBA" id="ARBA00023012"/>
    </source>
</evidence>
<keyword evidence="9" id="KW-0479">Metal-binding</keyword>
<evidence type="ECO:0000256" key="7">
    <source>
        <dbReference type="ARBA" id="ARBA00022490"/>
    </source>
</evidence>
<keyword evidence="16" id="KW-0812">Transmembrane</keyword>
<keyword evidence="16" id="KW-0472">Membrane</keyword>
<evidence type="ECO:0000256" key="10">
    <source>
        <dbReference type="ARBA" id="ARBA00022777"/>
    </source>
</evidence>
<dbReference type="InterPro" id="IPR011712">
    <property type="entry name" value="Sig_transdc_His_kin_sub3_dim/P"/>
</dbReference>
<feature type="transmembrane region" description="Helical" evidence="16">
    <location>
        <begin position="75"/>
        <end position="94"/>
    </location>
</feature>
<dbReference type="InterPro" id="IPR005467">
    <property type="entry name" value="His_kinase_dom"/>
</dbReference>
<evidence type="ECO:0000256" key="16">
    <source>
        <dbReference type="SAM" id="Phobius"/>
    </source>
</evidence>
<dbReference type="GO" id="GO:0046983">
    <property type="term" value="F:protein dimerization activity"/>
    <property type="evidence" value="ECO:0007669"/>
    <property type="project" value="InterPro"/>
</dbReference>
<dbReference type="EMBL" id="AP028056">
    <property type="protein sequence ID" value="BEH03248.1"/>
    <property type="molecule type" value="Genomic_DNA"/>
</dbReference>
<evidence type="ECO:0000256" key="14">
    <source>
        <dbReference type="ARBA" id="ARBA00024827"/>
    </source>
</evidence>
<dbReference type="Gene3D" id="1.20.5.1930">
    <property type="match status" value="1"/>
</dbReference>
<dbReference type="Gene3D" id="3.30.565.10">
    <property type="entry name" value="Histidine kinase-like ATPase, C-terminal domain"/>
    <property type="match status" value="1"/>
</dbReference>
<dbReference type="KEGG" id="broo:brsh051_25290"/>
<evidence type="ECO:0000256" key="8">
    <source>
        <dbReference type="ARBA" id="ARBA00022679"/>
    </source>
</evidence>
<reference evidence="18" key="1">
    <citation type="journal article" date="2024" name="Int. J. Syst. Evol. Microbiol.">
        <title>Brooklawnia propionicigenes sp. nov., a facultatively anaerobic, propionate-producing bacterium isolated from a methanogenic reactor treating waste from cattle farms.</title>
        <authorList>
            <person name="Akita Y."/>
            <person name="Ueki A."/>
            <person name="Tonouchi A."/>
            <person name="Sugawara Y."/>
            <person name="Honma S."/>
            <person name="Kaku N."/>
            <person name="Ueki K."/>
        </authorList>
    </citation>
    <scope>NUCLEOTIDE SEQUENCE</scope>
    <source>
        <strain evidence="18">SH051</strain>
    </source>
</reference>
<keyword evidence="19" id="KW-1185">Reference proteome</keyword>
<evidence type="ECO:0000256" key="13">
    <source>
        <dbReference type="ARBA" id="ARBA00023014"/>
    </source>
</evidence>
<dbReference type="Pfam" id="PF02518">
    <property type="entry name" value="HATPase_c"/>
    <property type="match status" value="1"/>
</dbReference>
<dbReference type="PIRSF" id="PIRSF037434">
    <property type="entry name" value="STHK_ChrS"/>
    <property type="match status" value="1"/>
</dbReference>
<evidence type="ECO:0000256" key="2">
    <source>
        <dbReference type="ARBA" id="ARBA00001966"/>
    </source>
</evidence>
<dbReference type="GO" id="GO:0046872">
    <property type="term" value="F:metal ion binding"/>
    <property type="evidence" value="ECO:0007669"/>
    <property type="project" value="UniProtKB-KW"/>
</dbReference>
<keyword evidence="7" id="KW-0963">Cytoplasm</keyword>
<dbReference type="SMART" id="SM00387">
    <property type="entry name" value="HATPase_c"/>
    <property type="match status" value="1"/>
</dbReference>
<feature type="transmembrane region" description="Helical" evidence="16">
    <location>
        <begin position="172"/>
        <end position="193"/>
    </location>
</feature>
<gene>
    <name evidence="18" type="ORF">brsh051_25290</name>
</gene>
<keyword evidence="8" id="KW-0808">Transferase</keyword>
<protein>
    <recommendedName>
        <fullName evidence="5">Oxygen sensor histidine kinase NreB</fullName>
        <ecNumber evidence="4">2.7.13.3</ecNumber>
    </recommendedName>
    <alternativeName>
        <fullName evidence="15">Nitrogen regulation protein B</fullName>
    </alternativeName>
</protein>
<name>A0AAN0KH92_9ACTN</name>
<dbReference type="PANTHER" id="PTHR24421:SF62">
    <property type="entry name" value="SENSORY TRANSDUCTION HISTIDINE KINASE"/>
    <property type="match status" value="1"/>
</dbReference>
<evidence type="ECO:0000256" key="1">
    <source>
        <dbReference type="ARBA" id="ARBA00000085"/>
    </source>
</evidence>
<dbReference type="RefSeq" id="WP_286265579.1">
    <property type="nucleotide sequence ID" value="NZ_AP028056.1"/>
</dbReference>
<dbReference type="PRINTS" id="PR00344">
    <property type="entry name" value="BCTRLSENSOR"/>
</dbReference>
<comment type="function">
    <text evidence="14">Member of the two-component regulatory system NreB/NreC involved in the control of dissimilatory nitrate/nitrite reduction in response to oxygen. NreB functions as a direct oxygen sensor histidine kinase which is autophosphorylated, in the absence of oxygen, probably at the conserved histidine residue, and transfers its phosphate group probably to a conserved aspartate residue of NreC. NreB/NreC activates the expression of the nitrate (narGHJI) and nitrite (nir) reductase operons, as well as the putative nitrate transporter gene narT.</text>
</comment>
<dbReference type="InterPro" id="IPR017205">
    <property type="entry name" value="Sig_transdc_His_kinase_ChrS"/>
</dbReference>
<keyword evidence="11" id="KW-0408">Iron</keyword>
<dbReference type="Proteomes" id="UP001431656">
    <property type="component" value="Chromosome"/>
</dbReference>
<evidence type="ECO:0000256" key="11">
    <source>
        <dbReference type="ARBA" id="ARBA00023004"/>
    </source>
</evidence>
<keyword evidence="6" id="KW-0004">4Fe-4S</keyword>
<dbReference type="GO" id="GO:0005737">
    <property type="term" value="C:cytoplasm"/>
    <property type="evidence" value="ECO:0007669"/>
    <property type="project" value="UniProtKB-SubCell"/>
</dbReference>
<dbReference type="Pfam" id="PF07730">
    <property type="entry name" value="HisKA_3"/>
    <property type="match status" value="1"/>
</dbReference>
<comment type="subcellular location">
    <subcellularLocation>
        <location evidence="3">Cytoplasm</location>
    </subcellularLocation>
</comment>
<sequence length="444" mass="48181">MPDPRISDRPNLGAPAVAADGERTNRARLARKEQDLRIWDYLQLGTPWVLLALSTTIYFSWALPASGEGYWPDGASVLGLVAVTATWVLFGHTLPIRRKTLRPVPAVIYFVGFLALCLIFMTYSEVFVIFTISGFFYAYLLTPWPVGVLGVLATSVVLNGSMLLRSELTPQTLVMFILIVLVQTAAIGVGIPFSARTETEERKREKLVEQLETTLHENAGLHAQLVAQARESGIQDERQRLAGEIHDTLAQGLAGIITQLQAAERSANVQGEAESHVAVALRLARSSLAEARRSVRALAPEELGRAQLPDALRTLAERWSQDEGVPVQVEVTGIQLPISPAIEVSLFRVAQEALTNVAKHAEASRVGLTLSYAGPEVLLDVRDDGRGFAQTENPGFGLTSMRQRIRGVGGYLEVESVPGEGTSVSARVPAIVLPGHASEEEGDR</sequence>
<feature type="transmembrane region" description="Helical" evidence="16">
    <location>
        <begin position="41"/>
        <end position="63"/>
    </location>
</feature>
<comment type="cofactor">
    <cofactor evidence="2">
        <name>[4Fe-4S] cluster</name>
        <dbReference type="ChEBI" id="CHEBI:49883"/>
    </cofactor>
</comment>
<dbReference type="GO" id="GO:0016020">
    <property type="term" value="C:membrane"/>
    <property type="evidence" value="ECO:0007669"/>
    <property type="project" value="InterPro"/>
</dbReference>
<dbReference type="InterPro" id="IPR003594">
    <property type="entry name" value="HATPase_dom"/>
</dbReference>
<proteinExistence type="predicted"/>
<feature type="transmembrane region" description="Helical" evidence="16">
    <location>
        <begin position="136"/>
        <end position="160"/>
    </location>
</feature>
<keyword evidence="10 18" id="KW-0418">Kinase</keyword>
<dbReference type="InterPro" id="IPR050482">
    <property type="entry name" value="Sensor_HK_TwoCompSys"/>
</dbReference>
<comment type="catalytic activity">
    <reaction evidence="1">
        <text>ATP + protein L-histidine = ADP + protein N-phospho-L-histidine.</text>
        <dbReference type="EC" id="2.7.13.3"/>
    </reaction>
</comment>
<dbReference type="CDD" id="cd16917">
    <property type="entry name" value="HATPase_UhpB-NarQ-NarX-like"/>
    <property type="match status" value="1"/>
</dbReference>
<keyword evidence="13" id="KW-0411">Iron-sulfur</keyword>
<accession>A0AAN0KH92</accession>
<organism evidence="18 19">
    <name type="scientific">Brooklawnia propionicigenes</name>
    <dbReference type="NCBI Taxonomy" id="3041175"/>
    <lineage>
        <taxon>Bacteria</taxon>
        <taxon>Bacillati</taxon>
        <taxon>Actinomycetota</taxon>
        <taxon>Actinomycetes</taxon>
        <taxon>Propionibacteriales</taxon>
        <taxon>Propionibacteriaceae</taxon>
        <taxon>Brooklawnia</taxon>
    </lineage>
</organism>
<dbReference type="InterPro" id="IPR004358">
    <property type="entry name" value="Sig_transdc_His_kin-like_C"/>
</dbReference>
<evidence type="ECO:0000256" key="6">
    <source>
        <dbReference type="ARBA" id="ARBA00022485"/>
    </source>
</evidence>
<dbReference type="PANTHER" id="PTHR24421">
    <property type="entry name" value="NITRATE/NITRITE SENSOR PROTEIN NARX-RELATED"/>
    <property type="match status" value="1"/>
</dbReference>
<evidence type="ECO:0000256" key="4">
    <source>
        <dbReference type="ARBA" id="ARBA00012438"/>
    </source>
</evidence>
<evidence type="ECO:0000256" key="5">
    <source>
        <dbReference type="ARBA" id="ARBA00017322"/>
    </source>
</evidence>
<dbReference type="EC" id="2.7.13.3" evidence="4"/>
<dbReference type="GO" id="GO:0000155">
    <property type="term" value="F:phosphorelay sensor kinase activity"/>
    <property type="evidence" value="ECO:0007669"/>
    <property type="project" value="InterPro"/>
</dbReference>
<feature type="domain" description="Histidine kinase" evidence="17">
    <location>
        <begin position="244"/>
        <end position="432"/>
    </location>
</feature>
<evidence type="ECO:0000256" key="3">
    <source>
        <dbReference type="ARBA" id="ARBA00004496"/>
    </source>
</evidence>
<feature type="transmembrane region" description="Helical" evidence="16">
    <location>
        <begin position="106"/>
        <end position="130"/>
    </location>
</feature>
<evidence type="ECO:0000259" key="17">
    <source>
        <dbReference type="PROSITE" id="PS50109"/>
    </source>
</evidence>
<evidence type="ECO:0000256" key="15">
    <source>
        <dbReference type="ARBA" id="ARBA00030800"/>
    </source>
</evidence>
<keyword evidence="12" id="KW-0902">Two-component regulatory system</keyword>
<dbReference type="SUPFAM" id="SSF55874">
    <property type="entry name" value="ATPase domain of HSP90 chaperone/DNA topoisomerase II/histidine kinase"/>
    <property type="match status" value="1"/>
</dbReference>
<evidence type="ECO:0000256" key="9">
    <source>
        <dbReference type="ARBA" id="ARBA00022723"/>
    </source>
</evidence>
<dbReference type="AlphaFoldDB" id="A0AAN0KH92"/>